<dbReference type="Pfam" id="PF15139">
    <property type="entry name" value="CFAP95"/>
    <property type="match status" value="1"/>
</dbReference>
<dbReference type="PANTHER" id="PTHR35069">
    <property type="entry name" value="PROTEIN C9ORF135"/>
    <property type="match status" value="1"/>
</dbReference>
<comment type="caution">
    <text evidence="1">The sequence shown here is derived from an EMBL/GenBank/DDBJ whole genome shotgun (WGS) entry which is preliminary data.</text>
</comment>
<dbReference type="InterPro" id="IPR027905">
    <property type="entry name" value="CFAP95"/>
</dbReference>
<protein>
    <submittedName>
        <fullName evidence="1">Uncharacterized protein</fullName>
    </submittedName>
</protein>
<evidence type="ECO:0000313" key="1">
    <source>
        <dbReference type="EMBL" id="KAF7687350.1"/>
    </source>
</evidence>
<dbReference type="PANTHER" id="PTHR35069:SF1">
    <property type="entry name" value="CILIA- AND FLAGELLA-ASSOCIATED PROTEIN 95"/>
    <property type="match status" value="1"/>
</dbReference>
<reference evidence="1" key="1">
    <citation type="submission" date="2020-08" db="EMBL/GenBank/DDBJ databases">
        <title>Chromosome-level assembly of Southern catfish (Silurus meridionalis) provides insights into visual adaptation to the nocturnal and benthic lifestyles.</title>
        <authorList>
            <person name="Zhang Y."/>
            <person name="Wang D."/>
            <person name="Peng Z."/>
        </authorList>
    </citation>
    <scope>NUCLEOTIDE SEQUENCE</scope>
    <source>
        <strain evidence="1">SWU-2019-XX</strain>
        <tissue evidence="1">Muscle</tissue>
    </source>
</reference>
<gene>
    <name evidence="1" type="ORF">HF521_014578</name>
</gene>
<proteinExistence type="predicted"/>
<sequence length="189" mass="21767">MNCRKKTLISDWHKHREADPKDYDISACGVGQRKLHQSTYIHFGTHLDSDWRTTTQMAHSKKEPEAKHTAKSMVQTDNFHTLVFDRETGTAPTAGKCVLSCSQPSCNGNELITTYALDYVPPRFTTKRAVQARELTDRKQDFRRHQSQFTDVADHRRWGRNTWQDFNDAQAVIQGVAKSLYRQINLSCP</sequence>
<organism evidence="1 2">
    <name type="scientific">Silurus meridionalis</name>
    <name type="common">Southern catfish</name>
    <name type="synonym">Silurus soldatovi meridionalis</name>
    <dbReference type="NCBI Taxonomy" id="175797"/>
    <lineage>
        <taxon>Eukaryota</taxon>
        <taxon>Metazoa</taxon>
        <taxon>Chordata</taxon>
        <taxon>Craniata</taxon>
        <taxon>Vertebrata</taxon>
        <taxon>Euteleostomi</taxon>
        <taxon>Actinopterygii</taxon>
        <taxon>Neopterygii</taxon>
        <taxon>Teleostei</taxon>
        <taxon>Ostariophysi</taxon>
        <taxon>Siluriformes</taxon>
        <taxon>Siluridae</taxon>
        <taxon>Silurus</taxon>
    </lineage>
</organism>
<name>A0A8T0AA40_SILME</name>
<keyword evidence="2" id="KW-1185">Reference proteome</keyword>
<dbReference type="EMBL" id="JABFDY010000027">
    <property type="protein sequence ID" value="KAF7687350.1"/>
    <property type="molecule type" value="Genomic_DNA"/>
</dbReference>
<dbReference type="AlphaFoldDB" id="A0A8T0AA40"/>
<dbReference type="GO" id="GO:0005886">
    <property type="term" value="C:plasma membrane"/>
    <property type="evidence" value="ECO:0007669"/>
    <property type="project" value="TreeGrafter"/>
</dbReference>
<accession>A0A8T0AA40</accession>
<dbReference type="OrthoDB" id="309575at2759"/>
<evidence type="ECO:0000313" key="2">
    <source>
        <dbReference type="Proteomes" id="UP000606274"/>
    </source>
</evidence>
<dbReference type="Proteomes" id="UP000606274">
    <property type="component" value="Unassembled WGS sequence"/>
</dbReference>